<protein>
    <submittedName>
        <fullName evidence="2">SH3 domain-containing protein</fullName>
    </submittedName>
</protein>
<evidence type="ECO:0000313" key="2">
    <source>
        <dbReference type="WBParaSite" id="ES5_v2.g18814.t1"/>
    </source>
</evidence>
<reference evidence="2" key="1">
    <citation type="submission" date="2022-11" db="UniProtKB">
        <authorList>
            <consortium name="WormBaseParasite"/>
        </authorList>
    </citation>
    <scope>IDENTIFICATION</scope>
</reference>
<evidence type="ECO:0000313" key="1">
    <source>
        <dbReference type="Proteomes" id="UP000887579"/>
    </source>
</evidence>
<name>A0AC34FNC1_9BILA</name>
<dbReference type="Proteomes" id="UP000887579">
    <property type="component" value="Unplaced"/>
</dbReference>
<dbReference type="WBParaSite" id="ES5_v2.g18814.t1">
    <property type="protein sequence ID" value="ES5_v2.g18814.t1"/>
    <property type="gene ID" value="ES5_v2.g18814"/>
</dbReference>
<proteinExistence type="predicted"/>
<organism evidence="1 2">
    <name type="scientific">Panagrolaimus sp. ES5</name>
    <dbReference type="NCBI Taxonomy" id="591445"/>
    <lineage>
        <taxon>Eukaryota</taxon>
        <taxon>Metazoa</taxon>
        <taxon>Ecdysozoa</taxon>
        <taxon>Nematoda</taxon>
        <taxon>Chromadorea</taxon>
        <taxon>Rhabditida</taxon>
        <taxon>Tylenchina</taxon>
        <taxon>Panagrolaimomorpha</taxon>
        <taxon>Panagrolaimoidea</taxon>
        <taxon>Panagrolaimidae</taxon>
        <taxon>Panagrolaimus</taxon>
    </lineage>
</organism>
<sequence length="827" mass="92801">MRHQQKNKEIAFEKPPKKEGGNVGGKKNKPEDGIIRMKNGDISCCIPFIKCSRVGHPLPESLADGIKLECTNPDCLYSKHLVHPECFRSLEAGLMKLLTSSGYKYCKKQGILLSKEMLWEPRGVELIQKNLKCECGKGKMRRDDEAWAKRQAMLEVAVKEKEKKKHKHASTLPALQLTVKKGAAPPPNFHKLDTHYLSSHSPPPFEKEEDIYEPVLAPPPAPKAVEPIKPKVLVTSPLSPRNPLPKPSIIKQPPAMKKPIPNLSNRFDSLKKYFSSPTPEDLEPSDDDEEFPSLRKQQQQSNSKATIPTVEPTKQTVKDKVAVASPTVTMPKIKPMSPAFSAVANSNLGSSSKMVLSKEKLQKALVLYSFSAGQSDEMDLIEGSIVTILDKHCAEEGWYLGEYQGKKGIFPSYFVQIIDLTPVTPPIQCVLPVNTNLNKTFSPTDLRTKPAKTSLYSNKLPSNPTNFVVATKTFAPEPLASESSAKLLKAETKPPGFGTSINSLQNNSKNVDDFKMKNFQMELMYLNRTVESKTPSPEPELYPSNTTTTSEMFSNYDLNSNPKKFKNAEIQTDETSFPQNSQHQKMHSPKDCDSEDRRSITPKLSTPLSVSPNEYMNRRKSTLTTSSGFPSVSESELSPFSTTSTMYEYDVEKIAAPVITFSFKSDETFGVEIYQNGRNTVLKNDFGYEWTPLYFSMAADTFVVGERAQSHHLQFPKHVVYDILKIVGKSMNEIKVDPKWKFQVVENEGIKCFEIETQNGPKLFPEDYVVAAFLKAMKIRAVNYLNNEINEIYLSSNFGLTELQKNIFRKAASKIGLYILDFYVNNV</sequence>
<accession>A0AC34FNC1</accession>